<evidence type="ECO:0000313" key="2">
    <source>
        <dbReference type="EMBL" id="QND79582.1"/>
    </source>
</evidence>
<accession>A0ABX6R8I7</accession>
<feature type="signal peptide" evidence="1">
    <location>
        <begin position="1"/>
        <end position="20"/>
    </location>
</feature>
<dbReference type="EMBL" id="CP060028">
    <property type="protein sequence ID" value="QND79582.1"/>
    <property type="molecule type" value="Genomic_DNA"/>
</dbReference>
<sequence>MKALLKITVLALLPLLSACATQSSMIAEDVGAVRLGIAATRAQANISFNASNDLVREQAVARKISLTDRTISESDFPILIARETTEQWASAFDSLDAYSSAIQSLADGSRAQETGNVVSELAKNLNDLSTQSAVPPNVAGAVSAWASALLQLRSEKRATEIMRATDEKFRNVITHMADAIGTSPTDLGSLQLVVDSNWTNSVLLMIENRYMALAVGDPQRENVARSYIAAISTRDAQLANLSQLRRSLLALADAHTAAANGRPADALYWIKRIDSILDDMQKRADEASKEQGK</sequence>
<gene>
    <name evidence="2" type="ORF">H4W19_14710</name>
</gene>
<evidence type="ECO:0000313" key="3">
    <source>
        <dbReference type="Proteomes" id="UP000515506"/>
    </source>
</evidence>
<dbReference type="RefSeq" id="WP_185894911.1">
    <property type="nucleotide sequence ID" value="NZ_CP060028.1"/>
</dbReference>
<name>A0ABX6R8I7_PSEMX</name>
<keyword evidence="3" id="KW-1185">Reference proteome</keyword>
<protein>
    <recommendedName>
        <fullName evidence="4">PilJ/NarX-like methyl-accepting chemotaxis transducer</fullName>
    </recommendedName>
</protein>
<organism evidence="2 3">
    <name type="scientific">Pseudoxanthomonas mexicana</name>
    <dbReference type="NCBI Taxonomy" id="128785"/>
    <lineage>
        <taxon>Bacteria</taxon>
        <taxon>Pseudomonadati</taxon>
        <taxon>Pseudomonadota</taxon>
        <taxon>Gammaproteobacteria</taxon>
        <taxon>Lysobacterales</taxon>
        <taxon>Lysobacteraceae</taxon>
        <taxon>Pseudoxanthomonas</taxon>
    </lineage>
</organism>
<keyword evidence="1" id="KW-0732">Signal</keyword>
<dbReference type="Proteomes" id="UP000515506">
    <property type="component" value="Chromosome"/>
</dbReference>
<feature type="chain" id="PRO_5046365811" description="PilJ/NarX-like methyl-accepting chemotaxis transducer" evidence="1">
    <location>
        <begin position="21"/>
        <end position="293"/>
    </location>
</feature>
<reference evidence="2 3" key="1">
    <citation type="submission" date="2020-08" db="EMBL/GenBank/DDBJ databases">
        <title>Streptomycin resistant and MDR strain, P. mexicana.</title>
        <authorList>
            <person name="Ganesh-kumar S."/>
            <person name="Zhe T."/>
            <person name="Yu Z."/>
            <person name="Min Y."/>
        </authorList>
    </citation>
    <scope>NUCLEOTIDE SEQUENCE [LARGE SCALE GENOMIC DNA]</scope>
    <source>
        <strain evidence="2 3">GTZY</strain>
    </source>
</reference>
<proteinExistence type="predicted"/>
<evidence type="ECO:0008006" key="4">
    <source>
        <dbReference type="Google" id="ProtNLM"/>
    </source>
</evidence>
<dbReference type="PROSITE" id="PS51257">
    <property type="entry name" value="PROKAR_LIPOPROTEIN"/>
    <property type="match status" value="1"/>
</dbReference>
<evidence type="ECO:0000256" key="1">
    <source>
        <dbReference type="SAM" id="SignalP"/>
    </source>
</evidence>